<name>A0A427AR89_ENSVE</name>
<dbReference type="Proteomes" id="UP000287651">
    <property type="component" value="Unassembled WGS sequence"/>
</dbReference>
<evidence type="ECO:0000313" key="2">
    <source>
        <dbReference type="EMBL" id="RRT78703.1"/>
    </source>
</evidence>
<sequence length="84" mass="9541">MAVAAVPMAVPFGLIFLLSGLILNILQAVIFITLRPLSRNLYRRINKVLVELLMLQLIWLADWWAGLKIQLYGDSKTFELLGKD</sequence>
<protein>
    <submittedName>
        <fullName evidence="2">Uncharacterized protein</fullName>
    </submittedName>
</protein>
<feature type="transmembrane region" description="Helical" evidence="1">
    <location>
        <begin position="46"/>
        <end position="65"/>
    </location>
</feature>
<reference evidence="2 3" key="1">
    <citation type="journal article" date="2014" name="Agronomy (Basel)">
        <title>A Draft Genome Sequence for Ensete ventricosum, the Drought-Tolerant Tree Against Hunger.</title>
        <authorList>
            <person name="Harrison J."/>
            <person name="Moore K.A."/>
            <person name="Paszkiewicz K."/>
            <person name="Jones T."/>
            <person name="Grant M."/>
            <person name="Ambacheew D."/>
            <person name="Muzemil S."/>
            <person name="Studholme D.J."/>
        </authorList>
    </citation>
    <scope>NUCLEOTIDE SEQUENCE [LARGE SCALE GENOMIC DNA]</scope>
</reference>
<comment type="caution">
    <text evidence="2">The sequence shown here is derived from an EMBL/GenBank/DDBJ whole genome shotgun (WGS) entry which is preliminary data.</text>
</comment>
<dbReference type="AlphaFoldDB" id="A0A427AR89"/>
<keyword evidence="1" id="KW-0472">Membrane</keyword>
<proteinExistence type="predicted"/>
<keyword evidence="1" id="KW-0812">Transmembrane</keyword>
<feature type="transmembrane region" description="Helical" evidence="1">
    <location>
        <begin position="12"/>
        <end position="34"/>
    </location>
</feature>
<gene>
    <name evidence="2" type="ORF">B296_00015538</name>
</gene>
<organism evidence="2 3">
    <name type="scientific">Ensete ventricosum</name>
    <name type="common">Abyssinian banana</name>
    <name type="synonym">Musa ensete</name>
    <dbReference type="NCBI Taxonomy" id="4639"/>
    <lineage>
        <taxon>Eukaryota</taxon>
        <taxon>Viridiplantae</taxon>
        <taxon>Streptophyta</taxon>
        <taxon>Embryophyta</taxon>
        <taxon>Tracheophyta</taxon>
        <taxon>Spermatophyta</taxon>
        <taxon>Magnoliopsida</taxon>
        <taxon>Liliopsida</taxon>
        <taxon>Zingiberales</taxon>
        <taxon>Musaceae</taxon>
        <taxon>Ensete</taxon>
    </lineage>
</organism>
<keyword evidence="1" id="KW-1133">Transmembrane helix</keyword>
<evidence type="ECO:0000313" key="3">
    <source>
        <dbReference type="Proteomes" id="UP000287651"/>
    </source>
</evidence>
<dbReference type="EMBL" id="AMZH03001609">
    <property type="protein sequence ID" value="RRT78703.1"/>
    <property type="molecule type" value="Genomic_DNA"/>
</dbReference>
<accession>A0A427AR89</accession>
<evidence type="ECO:0000256" key="1">
    <source>
        <dbReference type="SAM" id="Phobius"/>
    </source>
</evidence>